<dbReference type="SUPFAM" id="SSF53474">
    <property type="entry name" value="alpha/beta-Hydrolases"/>
    <property type="match status" value="1"/>
</dbReference>
<organism evidence="3 4">
    <name type="scientific">Sphingomonas oryzagri</name>
    <dbReference type="NCBI Taxonomy" id="3042314"/>
    <lineage>
        <taxon>Bacteria</taxon>
        <taxon>Pseudomonadati</taxon>
        <taxon>Pseudomonadota</taxon>
        <taxon>Alphaproteobacteria</taxon>
        <taxon>Sphingomonadales</taxon>
        <taxon>Sphingomonadaceae</taxon>
        <taxon>Sphingomonas</taxon>
    </lineage>
</organism>
<reference evidence="3" key="1">
    <citation type="submission" date="2023-04" db="EMBL/GenBank/DDBJ databases">
        <title>Sphingomonas sp. MAHUQ-71 isolated from rice field.</title>
        <authorList>
            <person name="Huq M.A."/>
        </authorList>
    </citation>
    <scope>NUCLEOTIDE SEQUENCE</scope>
    <source>
        <strain evidence="3">MAHUQ-71</strain>
    </source>
</reference>
<comment type="caution">
    <text evidence="3">The sequence shown here is derived from an EMBL/GenBank/DDBJ whole genome shotgun (WGS) entry which is preliminary data.</text>
</comment>
<name>A0ABT6N247_9SPHN</name>
<evidence type="ECO:0000256" key="2">
    <source>
        <dbReference type="SAM" id="SignalP"/>
    </source>
</evidence>
<dbReference type="EMBL" id="JARYGZ010000001">
    <property type="protein sequence ID" value="MDH7639252.1"/>
    <property type="molecule type" value="Genomic_DNA"/>
</dbReference>
<sequence length="472" mass="50902">MRQFRRLLTLALAGGAALAMSSSVQAQFGPAKDPPPPRQSLPDGVKARYVPLGNGEPGVLYEPVDPGPKSHIALFVMHASGDYLTFSACTELSKRGYRVLCANNSSSKAGTFDDGIFDRVLLEARLGVSYLRRYPGVDKVVLFGHSGGATIMTAYQDIAENGVKACQGPEKIHQCPDTLADLPKADGVVLADANWGQAEMTLLSVDPAVIDDSNGQRLDPALDMYDPANGYAKKGAHYSPAFVRKFLAAEGARNNRLVALAQQRLVLIEAGKGDYADDEPFIVAGASFIGNRLFSEDPSLLHHSRKAWPLIHPDGSITTQIIYSVRKAEGRQNPSRTMAMGALKTTVRNYLSSYAIRTMPDFGYDASSIHGIDWTSTYASPPGDVEGITVPLATIGMTGHWEGLAAETIYDHAASKDKTIAFVEGATHLYTPCKTCEKPASAYGDTVKTTYDYIDGWLARPGRFPAAPISRR</sequence>
<accession>A0ABT6N247</accession>
<feature type="signal peptide" evidence="2">
    <location>
        <begin position="1"/>
        <end position="26"/>
    </location>
</feature>
<feature type="chain" id="PRO_5045372233" description="Alpha/beta hydrolase" evidence="2">
    <location>
        <begin position="27"/>
        <end position="472"/>
    </location>
</feature>
<keyword evidence="2" id="KW-0732">Signal</keyword>
<evidence type="ECO:0000313" key="3">
    <source>
        <dbReference type="EMBL" id="MDH7639252.1"/>
    </source>
</evidence>
<feature type="region of interest" description="Disordered" evidence="1">
    <location>
        <begin position="26"/>
        <end position="47"/>
    </location>
</feature>
<evidence type="ECO:0008006" key="5">
    <source>
        <dbReference type="Google" id="ProtNLM"/>
    </source>
</evidence>
<keyword evidence="4" id="KW-1185">Reference proteome</keyword>
<evidence type="ECO:0000313" key="4">
    <source>
        <dbReference type="Proteomes" id="UP001160625"/>
    </source>
</evidence>
<dbReference type="RefSeq" id="WP_281044522.1">
    <property type="nucleotide sequence ID" value="NZ_JARYGZ010000001.1"/>
</dbReference>
<gene>
    <name evidence="3" type="ORF">QGN17_10970</name>
</gene>
<dbReference type="InterPro" id="IPR029058">
    <property type="entry name" value="AB_hydrolase_fold"/>
</dbReference>
<dbReference type="Proteomes" id="UP001160625">
    <property type="component" value="Unassembled WGS sequence"/>
</dbReference>
<protein>
    <recommendedName>
        <fullName evidence="5">Alpha/beta hydrolase</fullName>
    </recommendedName>
</protein>
<dbReference type="Gene3D" id="3.40.50.1820">
    <property type="entry name" value="alpha/beta hydrolase"/>
    <property type="match status" value="1"/>
</dbReference>
<proteinExistence type="predicted"/>
<evidence type="ECO:0000256" key="1">
    <source>
        <dbReference type="SAM" id="MobiDB-lite"/>
    </source>
</evidence>